<dbReference type="EMBL" id="PHWZ01000171">
    <property type="protein sequence ID" value="TEY61291.1"/>
    <property type="molecule type" value="Genomic_DNA"/>
</dbReference>
<keyword evidence="6" id="KW-1185">Reference proteome</keyword>
<gene>
    <name evidence="5" type="ORF">BOTCAL_0171g00150</name>
</gene>
<dbReference type="OrthoDB" id="167809at2759"/>
<dbReference type="SUPFAM" id="SSF52499">
    <property type="entry name" value="Isochorismatase-like hydrolases"/>
    <property type="match status" value="1"/>
</dbReference>
<comment type="similarity">
    <text evidence="1">Belongs to the isochorismatase family.</text>
</comment>
<accession>A0A4Y8D112</accession>
<dbReference type="PANTHER" id="PTHR43540:SF9">
    <property type="entry name" value="FAMILY HYDROLASE, PUTATIVE (AFU_ORTHOLOGUE AFUA_2G08700)-RELATED"/>
    <property type="match status" value="1"/>
</dbReference>
<protein>
    <recommendedName>
        <fullName evidence="4">Isochorismatase-like domain-containing protein</fullName>
    </recommendedName>
</protein>
<feature type="domain" description="Isochorismatase-like" evidence="4">
    <location>
        <begin position="165"/>
        <end position="362"/>
    </location>
</feature>
<evidence type="ECO:0000313" key="5">
    <source>
        <dbReference type="EMBL" id="TEY61291.1"/>
    </source>
</evidence>
<evidence type="ECO:0000256" key="2">
    <source>
        <dbReference type="ARBA" id="ARBA00022801"/>
    </source>
</evidence>
<dbReference type="InterPro" id="IPR050272">
    <property type="entry name" value="Isochorismatase-like_hydrls"/>
</dbReference>
<evidence type="ECO:0000259" key="4">
    <source>
        <dbReference type="Pfam" id="PF00857"/>
    </source>
</evidence>
<comment type="caution">
    <text evidence="5">The sequence shown here is derived from an EMBL/GenBank/DDBJ whole genome shotgun (WGS) entry which is preliminary data.</text>
</comment>
<proteinExistence type="inferred from homology"/>
<dbReference type="PANTHER" id="PTHR43540">
    <property type="entry name" value="PEROXYUREIDOACRYLATE/UREIDOACRYLATE AMIDOHYDROLASE-RELATED"/>
    <property type="match status" value="1"/>
</dbReference>
<feature type="compositionally biased region" description="Basic residues" evidence="3">
    <location>
        <begin position="451"/>
        <end position="463"/>
    </location>
</feature>
<dbReference type="InterPro" id="IPR036380">
    <property type="entry name" value="Isochorismatase-like_sf"/>
</dbReference>
<dbReference type="Pfam" id="PF00857">
    <property type="entry name" value="Isochorismatase"/>
    <property type="match status" value="1"/>
</dbReference>
<keyword evidence="2" id="KW-0378">Hydrolase</keyword>
<sequence length="490" mass="53853">MERPNGPSVYQQLISSSHNTPSSINIHTNSSAILPIVEPHQTLSKVHTNGDASITSEKIYDEIDELKFEIKNRAATAVSTANIKAVKSKRSSIISKILNFHRSPPHSLSIQNHCQTLKMSPSALQERGAVDNESRTAVVFPQRYRKLQARSYKWPHDGTLHHSTTALVIIDMQKDFASAEGYLAKQNIDNKPILDIVPNIRKLLDTCRIKGFPIYHTREGHRSDLSTLSEREKYRSRNNPSGLGIGDRGPLGRLLIRGEKGHEIIDELAPRSNEPVIDKPGRSAFQHTEFRLMLNIKGIKNLIICGVTTDVCVTSTMRDANDNNFDCVLVEDACAAGVLENHQSAVASITEEGGIFGAVTTVRDVLNGLGAGSVLKKHNDAFQVANSEPKLAEHFKVASKSIINDNPSPDSGKEDSEMSDSEPIMEHDNATSGDDHVSDDVSDGSNGFSRRSTRIRDRSKKRGTVLPDYGSSSSEESEEMPNYLGGKQVT</sequence>
<evidence type="ECO:0000313" key="6">
    <source>
        <dbReference type="Proteomes" id="UP000297299"/>
    </source>
</evidence>
<dbReference type="Proteomes" id="UP000297299">
    <property type="component" value="Unassembled WGS sequence"/>
</dbReference>
<evidence type="ECO:0000256" key="3">
    <source>
        <dbReference type="SAM" id="MobiDB-lite"/>
    </source>
</evidence>
<dbReference type="GO" id="GO:0016787">
    <property type="term" value="F:hydrolase activity"/>
    <property type="evidence" value="ECO:0007669"/>
    <property type="project" value="UniProtKB-KW"/>
</dbReference>
<dbReference type="InterPro" id="IPR000868">
    <property type="entry name" value="Isochorismatase-like_dom"/>
</dbReference>
<dbReference type="Gene3D" id="3.40.50.850">
    <property type="entry name" value="Isochorismatase-like"/>
    <property type="match status" value="1"/>
</dbReference>
<evidence type="ECO:0000256" key="1">
    <source>
        <dbReference type="ARBA" id="ARBA00006336"/>
    </source>
</evidence>
<feature type="region of interest" description="Disordered" evidence="3">
    <location>
        <begin position="399"/>
        <end position="490"/>
    </location>
</feature>
<organism evidence="5 6">
    <name type="scientific">Botryotinia calthae</name>
    <dbReference type="NCBI Taxonomy" id="38488"/>
    <lineage>
        <taxon>Eukaryota</taxon>
        <taxon>Fungi</taxon>
        <taxon>Dikarya</taxon>
        <taxon>Ascomycota</taxon>
        <taxon>Pezizomycotina</taxon>
        <taxon>Leotiomycetes</taxon>
        <taxon>Helotiales</taxon>
        <taxon>Sclerotiniaceae</taxon>
        <taxon>Botryotinia</taxon>
    </lineage>
</organism>
<dbReference type="AlphaFoldDB" id="A0A4Y8D112"/>
<dbReference type="CDD" id="cd00431">
    <property type="entry name" value="cysteine_hydrolases"/>
    <property type="match status" value="1"/>
</dbReference>
<feature type="compositionally biased region" description="Basic and acidic residues" evidence="3">
    <location>
        <begin position="424"/>
        <end position="439"/>
    </location>
</feature>
<reference evidence="5 6" key="1">
    <citation type="submission" date="2017-11" db="EMBL/GenBank/DDBJ databases">
        <title>Comparative genomics of Botrytis spp.</title>
        <authorList>
            <person name="Valero-Jimenez C.A."/>
            <person name="Tapia P."/>
            <person name="Veloso J."/>
            <person name="Silva-Moreno E."/>
            <person name="Staats M."/>
            <person name="Valdes J.H."/>
            <person name="Van Kan J.A.L."/>
        </authorList>
    </citation>
    <scope>NUCLEOTIDE SEQUENCE [LARGE SCALE GENOMIC DNA]</scope>
    <source>
        <strain evidence="5 6">MUCL2830</strain>
    </source>
</reference>
<name>A0A4Y8D112_9HELO</name>